<feature type="region of interest" description="Disordered" evidence="1">
    <location>
        <begin position="227"/>
        <end position="265"/>
    </location>
</feature>
<dbReference type="STRING" id="1138170.GA0061105_11631"/>
<keyword evidence="2" id="KW-1133">Transmembrane helix</keyword>
<evidence type="ECO:0000313" key="3">
    <source>
        <dbReference type="EMBL" id="SCB61227.1"/>
    </source>
</evidence>
<dbReference type="Gene3D" id="6.10.250.2080">
    <property type="match status" value="1"/>
</dbReference>
<dbReference type="RefSeq" id="WP_046977185.1">
    <property type="nucleotide sequence ID" value="NZ_FMAJ01000016.1"/>
</dbReference>
<reference evidence="3 4" key="1">
    <citation type="submission" date="2016-08" db="EMBL/GenBank/DDBJ databases">
        <authorList>
            <person name="Seilhamer J.J."/>
        </authorList>
    </citation>
    <scope>NUCLEOTIDE SEQUENCE [LARGE SCALE GENOMIC DNA]</scope>
    <source>
        <strain evidence="3 4">HBR26</strain>
    </source>
</reference>
<organism evidence="3 4">
    <name type="scientific">Rhizobium aethiopicum</name>
    <dbReference type="NCBI Taxonomy" id="1138170"/>
    <lineage>
        <taxon>Bacteria</taxon>
        <taxon>Pseudomonadati</taxon>
        <taxon>Pseudomonadota</taxon>
        <taxon>Alphaproteobacteria</taxon>
        <taxon>Hyphomicrobiales</taxon>
        <taxon>Rhizobiaceae</taxon>
        <taxon>Rhizobium/Agrobacterium group</taxon>
        <taxon>Rhizobium</taxon>
    </lineage>
</organism>
<dbReference type="EMBL" id="FMAJ01000016">
    <property type="protein sequence ID" value="SCB61227.1"/>
    <property type="molecule type" value="Genomic_DNA"/>
</dbReference>
<protein>
    <submittedName>
        <fullName evidence="3">Type III secretion protein U</fullName>
    </submittedName>
</protein>
<feature type="transmembrane region" description="Helical" evidence="2">
    <location>
        <begin position="92"/>
        <end position="110"/>
    </location>
</feature>
<feature type="transmembrane region" description="Helical" evidence="2">
    <location>
        <begin position="34"/>
        <end position="51"/>
    </location>
</feature>
<dbReference type="AlphaFoldDB" id="A0A1C3Y9J1"/>
<dbReference type="Pfam" id="PF01312">
    <property type="entry name" value="Bac_export_2"/>
    <property type="match status" value="1"/>
</dbReference>
<dbReference type="PANTHER" id="PTHR30531:SF12">
    <property type="entry name" value="FLAGELLAR BIOSYNTHETIC PROTEIN FLHB"/>
    <property type="match status" value="1"/>
</dbReference>
<sequence length="265" mass="29021">MAKNDDTEEKTLPPSRVKLDRLRREGQVPRSKEIPVAISVLAIAVYVTWGLPDILEDFTRSFDSGLQSAARADLSDAVTVGLSETGVALLDLMWLPLAMGLAATILVSILDGQGFPVSFKHMSFDFTRLNPFEGIKRLFSLASIAEFVKGLVKFVLLAAAGGGAILYFLNSIFWSPLCGEACTLSTTAHLLGSILVIAAGIMVAAAFFDIRISRALFRHEHRMTKTEARREYKDTQGDPKLKSARRQIGAEMRSSPPRRQGPGRQ</sequence>
<keyword evidence="2" id="KW-0812">Transmembrane</keyword>
<evidence type="ECO:0000256" key="1">
    <source>
        <dbReference type="SAM" id="MobiDB-lite"/>
    </source>
</evidence>
<feature type="transmembrane region" description="Helical" evidence="2">
    <location>
        <begin position="189"/>
        <end position="208"/>
    </location>
</feature>
<dbReference type="GO" id="GO:0009306">
    <property type="term" value="P:protein secretion"/>
    <property type="evidence" value="ECO:0007669"/>
    <property type="project" value="InterPro"/>
</dbReference>
<dbReference type="GeneID" id="45960422"/>
<dbReference type="Proteomes" id="UP000198723">
    <property type="component" value="Unassembled WGS sequence"/>
</dbReference>
<dbReference type="GO" id="GO:0005886">
    <property type="term" value="C:plasma membrane"/>
    <property type="evidence" value="ECO:0007669"/>
    <property type="project" value="TreeGrafter"/>
</dbReference>
<name>A0A1C3Y9J1_9HYPH</name>
<dbReference type="InterPro" id="IPR006135">
    <property type="entry name" value="T3SS_substrate_exporter"/>
</dbReference>
<keyword evidence="2" id="KW-0472">Membrane</keyword>
<evidence type="ECO:0000256" key="2">
    <source>
        <dbReference type="SAM" id="Phobius"/>
    </source>
</evidence>
<dbReference type="PRINTS" id="PR00950">
    <property type="entry name" value="TYPE3IMSPROT"/>
</dbReference>
<feature type="transmembrane region" description="Helical" evidence="2">
    <location>
        <begin position="150"/>
        <end position="169"/>
    </location>
</feature>
<accession>A0A1C3Y9J1</accession>
<feature type="compositionally biased region" description="Basic and acidic residues" evidence="1">
    <location>
        <begin position="227"/>
        <end position="241"/>
    </location>
</feature>
<gene>
    <name evidence="3" type="ORF">GA0061105_11631</name>
</gene>
<proteinExistence type="predicted"/>
<evidence type="ECO:0000313" key="4">
    <source>
        <dbReference type="Proteomes" id="UP000198723"/>
    </source>
</evidence>
<feature type="compositionally biased region" description="Low complexity" evidence="1">
    <location>
        <begin position="253"/>
        <end position="265"/>
    </location>
</feature>
<dbReference type="PANTHER" id="PTHR30531">
    <property type="entry name" value="FLAGELLAR BIOSYNTHETIC PROTEIN FLHB"/>
    <property type="match status" value="1"/>
</dbReference>